<reference evidence="10 11" key="1">
    <citation type="journal article" date="2013" name="Genome Biol. Evol.">
        <title>Genome evolution and phylogenomic analysis of candidatus kinetoplastibacterium, the betaproteobacterial endosymbionts of strigomonas and angomonas.</title>
        <authorList>
            <person name="Alves J.M."/>
            <person name="Serrano M.G."/>
            <person name="Maia da Silva F."/>
            <person name="Voegtly L.J."/>
            <person name="Matveyev A.V."/>
            <person name="Teixeira M.M."/>
            <person name="Camargo E.P."/>
            <person name="Buck G.A."/>
        </authorList>
    </citation>
    <scope>NUCLEOTIDE SEQUENCE [LARGE SCALE GENOMIC DNA]</scope>
    <source>
        <strain evidence="10 11">TCC012E</strain>
    </source>
</reference>
<comment type="function">
    <text evidence="8">Presumably involved in the processing and regular turnover of intracellular proteins. Catalyzes the removal of unsubstituted N-terminal amino acids from various peptides.</text>
</comment>
<evidence type="ECO:0000256" key="7">
    <source>
        <dbReference type="ARBA" id="ARBA00023211"/>
    </source>
</evidence>
<dbReference type="RefSeq" id="WP_015238125.1">
    <property type="nucleotide sequence ID" value="NC_020285.1"/>
</dbReference>
<keyword evidence="7 8" id="KW-0464">Manganese</keyword>
<organism evidence="10 11">
    <name type="scientific">Candidatus Kinetoplastidibacterium blastocrithidiae TCC012E</name>
    <dbReference type="NCBI Taxonomy" id="1208922"/>
    <lineage>
        <taxon>Bacteria</taxon>
        <taxon>Pseudomonadati</taxon>
        <taxon>Pseudomonadota</taxon>
        <taxon>Betaproteobacteria</taxon>
        <taxon>Candidatus Kinetoplastidibacterium</taxon>
    </lineage>
</organism>
<keyword evidence="4 8" id="KW-0031">Aminopeptidase</keyword>
<dbReference type="Gene3D" id="3.40.630.10">
    <property type="entry name" value="Zn peptidases"/>
    <property type="match status" value="1"/>
</dbReference>
<feature type="active site" evidence="8">
    <location>
        <position position="353"/>
    </location>
</feature>
<dbReference type="InterPro" id="IPR000819">
    <property type="entry name" value="Peptidase_M17_C"/>
</dbReference>
<dbReference type="EC" id="3.4.11.1" evidence="8"/>
<accession>M1LBQ2</accession>
<feature type="binding site" evidence="8">
    <location>
        <position position="272"/>
    </location>
    <ligand>
        <name>Mn(2+)</name>
        <dbReference type="ChEBI" id="CHEBI:29035"/>
        <label>2</label>
    </ligand>
</feature>
<dbReference type="Pfam" id="PF00883">
    <property type="entry name" value="Peptidase_M17"/>
    <property type="match status" value="1"/>
</dbReference>
<evidence type="ECO:0000313" key="10">
    <source>
        <dbReference type="EMBL" id="AGF49878.1"/>
    </source>
</evidence>
<keyword evidence="5 8" id="KW-0645">Protease</keyword>
<dbReference type="HOGENOM" id="CLU_013734_2_2_4"/>
<comment type="catalytic activity">
    <reaction evidence="1 8">
        <text>Release of an N-terminal amino acid, Xaa-|-Yaa-, in which Xaa is preferably Leu, but may be other amino acids including Pro although not Arg or Lys, and Yaa may be Pro. Amino acid amides and methyl esters are also readily hydrolyzed, but rates on arylamides are exceedingly low.</text>
        <dbReference type="EC" id="3.4.11.1"/>
    </reaction>
</comment>
<dbReference type="HAMAP" id="MF_00181">
    <property type="entry name" value="Cytosol_peptidase_M17"/>
    <property type="match status" value="1"/>
</dbReference>
<dbReference type="PROSITE" id="PS00631">
    <property type="entry name" value="CYTOSOL_AP"/>
    <property type="match status" value="1"/>
</dbReference>
<evidence type="ECO:0000256" key="5">
    <source>
        <dbReference type="ARBA" id="ARBA00022670"/>
    </source>
</evidence>
<evidence type="ECO:0000313" key="11">
    <source>
        <dbReference type="Proteomes" id="UP000011563"/>
    </source>
</evidence>
<dbReference type="GO" id="GO:0070006">
    <property type="term" value="F:metalloaminopeptidase activity"/>
    <property type="evidence" value="ECO:0007669"/>
    <property type="project" value="InterPro"/>
</dbReference>
<dbReference type="KEGG" id="kbt:BCUE_0716"/>
<dbReference type="AlphaFoldDB" id="M1LBQ2"/>
<dbReference type="PATRIC" id="fig|1208922.3.peg.432"/>
<dbReference type="PRINTS" id="PR00481">
    <property type="entry name" value="LAMNOPPTDASE"/>
</dbReference>
<evidence type="ECO:0000256" key="8">
    <source>
        <dbReference type="HAMAP-Rule" id="MF_00181"/>
    </source>
</evidence>
<gene>
    <name evidence="8" type="primary">pepA</name>
    <name evidence="10" type="ORF">BCUE_0716</name>
</gene>
<dbReference type="InterPro" id="IPR023042">
    <property type="entry name" value="Peptidase_M17_leu_NH2_pept"/>
</dbReference>
<dbReference type="PANTHER" id="PTHR11963:SF23">
    <property type="entry name" value="CYTOSOL AMINOPEPTIDASE"/>
    <property type="match status" value="1"/>
</dbReference>
<dbReference type="GO" id="GO:0030145">
    <property type="term" value="F:manganese ion binding"/>
    <property type="evidence" value="ECO:0007669"/>
    <property type="project" value="UniProtKB-UniRule"/>
</dbReference>
<feature type="binding site" evidence="8">
    <location>
        <position position="349"/>
    </location>
    <ligand>
        <name>Mn(2+)</name>
        <dbReference type="ChEBI" id="CHEBI:29035"/>
        <label>1</label>
    </ligand>
</feature>
<dbReference type="InterPro" id="IPR043472">
    <property type="entry name" value="Macro_dom-like"/>
</dbReference>
<feature type="domain" description="Cytosol aminopeptidase" evidence="9">
    <location>
        <begin position="347"/>
        <end position="354"/>
    </location>
</feature>
<evidence type="ECO:0000256" key="6">
    <source>
        <dbReference type="ARBA" id="ARBA00022801"/>
    </source>
</evidence>
<comment type="subcellular location">
    <subcellularLocation>
        <location evidence="8">Cytoplasm</location>
    </subcellularLocation>
</comment>
<comment type="similarity">
    <text evidence="3 8">Belongs to the peptidase M17 family.</text>
</comment>
<dbReference type="GO" id="GO:0006508">
    <property type="term" value="P:proteolysis"/>
    <property type="evidence" value="ECO:0007669"/>
    <property type="project" value="UniProtKB-KW"/>
</dbReference>
<evidence type="ECO:0000259" key="9">
    <source>
        <dbReference type="PROSITE" id="PS00631"/>
    </source>
</evidence>
<dbReference type="InterPro" id="IPR011356">
    <property type="entry name" value="Leucine_aapep/pepB"/>
</dbReference>
<dbReference type="EMBL" id="CP003807">
    <property type="protein sequence ID" value="AGF49878.1"/>
    <property type="molecule type" value="Genomic_DNA"/>
</dbReference>
<sequence>MEINISNNINKIHEIQTEAISIGIFSDEDLINSSEITRKIDSDTIINLIKNDFQANIGQIIVLYNINNILAKRIILVGLGKKTKFSVDNYIRAEETLVKTCISHNISEYCSALIMRLDTNICKKTAIRNAVISIKNATYKYTETISEKENKKIRCFTIVTNEKDQEKIKNGADEGNYIANGISLSRKLADLPSNICTPSHIAKTAKELADEFDSISVNIMDYEQVYKLGMRAFISVAKGSKEPLKFIEIMYKSNKKNNKDPIVIIGKGITFDSGGISLKPSNSMHEMKYDMCGASTVIGLFKVIPQLKIDRDIIGLIPACENMPSGNSNKPGDVVSSMSGKTIEIINTDAEGRLILCDALTYAKKFNPDLVIDIATLTGACVIALGNVYTGLFSNNDEIAKKIIRAGKSSKDPVWRMPVDISYLDLLKSNFADLSNTGGASAGAITAACFLSEFAETYKWAHLDIAGTAWKKNNKGSTGRPIPLLVNFLIDINNGN</sequence>
<dbReference type="NCBIfam" id="NF002074">
    <property type="entry name" value="PRK00913.1-4"/>
    <property type="match status" value="1"/>
</dbReference>
<evidence type="ECO:0000256" key="1">
    <source>
        <dbReference type="ARBA" id="ARBA00000135"/>
    </source>
</evidence>
<dbReference type="GO" id="GO:0005737">
    <property type="term" value="C:cytoplasm"/>
    <property type="evidence" value="ECO:0007669"/>
    <property type="project" value="UniProtKB-SubCell"/>
</dbReference>
<name>M1LBQ2_9PROT</name>
<evidence type="ECO:0000256" key="3">
    <source>
        <dbReference type="ARBA" id="ARBA00009528"/>
    </source>
</evidence>
<keyword evidence="11" id="KW-1185">Reference proteome</keyword>
<feature type="binding site" evidence="8">
    <location>
        <position position="351"/>
    </location>
    <ligand>
        <name>Mn(2+)</name>
        <dbReference type="ChEBI" id="CHEBI:29035"/>
        <label>2</label>
    </ligand>
</feature>
<feature type="binding site" evidence="8">
    <location>
        <position position="267"/>
    </location>
    <ligand>
        <name>Mn(2+)</name>
        <dbReference type="ChEBI" id="CHEBI:29035"/>
        <label>2</label>
    </ligand>
</feature>
<feature type="binding site" evidence="8">
    <location>
        <position position="351"/>
    </location>
    <ligand>
        <name>Mn(2+)</name>
        <dbReference type="ChEBI" id="CHEBI:29035"/>
        <label>1</label>
    </ligand>
</feature>
<dbReference type="PANTHER" id="PTHR11963">
    <property type="entry name" value="LEUCINE AMINOPEPTIDASE-RELATED"/>
    <property type="match status" value="1"/>
</dbReference>
<protein>
    <recommendedName>
        <fullName evidence="8">Probable cytosol aminopeptidase</fullName>
        <ecNumber evidence="8">3.4.11.1</ecNumber>
    </recommendedName>
    <alternativeName>
        <fullName evidence="8">Leucine aminopeptidase</fullName>
        <shortName evidence="8">LAP</shortName>
        <ecNumber evidence="8">3.4.11.10</ecNumber>
    </alternativeName>
    <alternativeName>
        <fullName evidence="8">Leucyl aminopeptidase</fullName>
    </alternativeName>
</protein>
<keyword evidence="8" id="KW-0963">Cytoplasm</keyword>
<dbReference type="EC" id="3.4.11.10" evidence="8"/>
<keyword evidence="6 8" id="KW-0378">Hydrolase</keyword>
<dbReference type="InterPro" id="IPR008283">
    <property type="entry name" value="Peptidase_M17_N"/>
</dbReference>
<dbReference type="SUPFAM" id="SSF52949">
    <property type="entry name" value="Macro domain-like"/>
    <property type="match status" value="1"/>
</dbReference>
<feature type="binding site" evidence="8">
    <location>
        <position position="272"/>
    </location>
    <ligand>
        <name>Mn(2+)</name>
        <dbReference type="ChEBI" id="CHEBI:29035"/>
        <label>1</label>
    </ligand>
</feature>
<dbReference type="SUPFAM" id="SSF53187">
    <property type="entry name" value="Zn-dependent exopeptidases"/>
    <property type="match status" value="1"/>
</dbReference>
<feature type="active site" evidence="8">
    <location>
        <position position="279"/>
    </location>
</feature>
<dbReference type="Pfam" id="PF02789">
    <property type="entry name" value="Peptidase_M17_N"/>
    <property type="match status" value="1"/>
</dbReference>
<dbReference type="CDD" id="cd00433">
    <property type="entry name" value="Peptidase_M17"/>
    <property type="match status" value="1"/>
</dbReference>
<proteinExistence type="inferred from homology"/>
<dbReference type="Gene3D" id="3.40.220.10">
    <property type="entry name" value="Leucine Aminopeptidase, subunit E, domain 1"/>
    <property type="match status" value="1"/>
</dbReference>
<feature type="binding site" evidence="8">
    <location>
        <position position="290"/>
    </location>
    <ligand>
        <name>Mn(2+)</name>
        <dbReference type="ChEBI" id="CHEBI:29035"/>
        <label>2</label>
    </ligand>
</feature>
<evidence type="ECO:0000256" key="2">
    <source>
        <dbReference type="ARBA" id="ARBA00000967"/>
    </source>
</evidence>
<comment type="cofactor">
    <cofactor evidence="8">
        <name>Mn(2+)</name>
        <dbReference type="ChEBI" id="CHEBI:29035"/>
    </cofactor>
    <text evidence="8">Binds 2 manganese ions per subunit.</text>
</comment>
<evidence type="ECO:0000256" key="4">
    <source>
        <dbReference type="ARBA" id="ARBA00022438"/>
    </source>
</evidence>
<keyword evidence="8" id="KW-0479">Metal-binding</keyword>
<dbReference type="Proteomes" id="UP000011563">
    <property type="component" value="Chromosome"/>
</dbReference>
<comment type="catalytic activity">
    <reaction evidence="2 8">
        <text>Release of an N-terminal amino acid, preferentially leucine, but not glutamic or aspartic acids.</text>
        <dbReference type="EC" id="3.4.11.10"/>
    </reaction>
</comment>